<name>A0ABT8EDQ9_9BACL</name>
<evidence type="ECO:0000313" key="1">
    <source>
        <dbReference type="EMBL" id="MDN4076065.1"/>
    </source>
</evidence>
<dbReference type="RefSeq" id="WP_290402173.1">
    <property type="nucleotide sequence ID" value="NZ_JAUHLN010000010.1"/>
</dbReference>
<dbReference type="EMBL" id="JAUHLN010000010">
    <property type="protein sequence ID" value="MDN4076065.1"/>
    <property type="molecule type" value="Genomic_DNA"/>
</dbReference>
<reference evidence="1" key="1">
    <citation type="submission" date="2023-06" db="EMBL/GenBank/DDBJ databases">
        <title>Draft Genome Sequences of Representative Paenibacillus Polymyxa, Bacillus cereus, Fictibacillus sp., and Brevibacillus agri Strains Isolated from Amazonian Dark Earth.</title>
        <authorList>
            <person name="Pellegrinetti T.A."/>
            <person name="Cunha I.C.M."/>
            <person name="Chaves M.G."/>
            <person name="Freitas A.S."/>
            <person name="Silva A.V.R."/>
            <person name="Tsai S.M."/>
            <person name="Mendes L.W."/>
        </authorList>
    </citation>
    <scope>NUCLEOTIDE SEQUENCE</scope>
    <source>
        <strain evidence="1">CENA-BCM004</strain>
    </source>
</reference>
<protein>
    <submittedName>
        <fullName evidence="1">Uncharacterized protein</fullName>
    </submittedName>
</protein>
<proteinExistence type="predicted"/>
<accession>A0ABT8EDQ9</accession>
<gene>
    <name evidence="1" type="ORF">QYF49_24300</name>
</gene>
<dbReference type="Proteomes" id="UP001168694">
    <property type="component" value="Unassembled WGS sequence"/>
</dbReference>
<keyword evidence="2" id="KW-1185">Reference proteome</keyword>
<sequence length="60" mass="7182">MIQSEHAVKTLPHHLEPYWKDFINGLDEDIVQGEEDEEIRALFFTFKYVSVPVRDLYQLM</sequence>
<organism evidence="1 2">
    <name type="scientific">Fictibacillus terranigra</name>
    <dbReference type="NCBI Taxonomy" id="3058424"/>
    <lineage>
        <taxon>Bacteria</taxon>
        <taxon>Bacillati</taxon>
        <taxon>Bacillota</taxon>
        <taxon>Bacilli</taxon>
        <taxon>Bacillales</taxon>
        <taxon>Fictibacillaceae</taxon>
        <taxon>Fictibacillus</taxon>
    </lineage>
</organism>
<comment type="caution">
    <text evidence="1">The sequence shown here is derived from an EMBL/GenBank/DDBJ whole genome shotgun (WGS) entry which is preliminary data.</text>
</comment>
<evidence type="ECO:0000313" key="2">
    <source>
        <dbReference type="Proteomes" id="UP001168694"/>
    </source>
</evidence>